<keyword evidence="1" id="KW-0472">Membrane</keyword>
<dbReference type="Pfam" id="PF01554">
    <property type="entry name" value="MatE"/>
    <property type="match status" value="1"/>
</dbReference>
<feature type="transmembrane region" description="Helical" evidence="1">
    <location>
        <begin position="50"/>
        <end position="72"/>
    </location>
</feature>
<proteinExistence type="predicted"/>
<gene>
    <name evidence="2" type="ORF">OBE_01462</name>
</gene>
<dbReference type="EMBL" id="AJWZ01000971">
    <property type="protein sequence ID" value="EKC75231.1"/>
    <property type="molecule type" value="Genomic_DNA"/>
</dbReference>
<sequence length="78" mass="8202">MARSATLDMTQGSLSRQIIGFSLPLMFTNLLQMLFSMVDLAVVGRFSSSAAMGSVGSTTTLIFLFTGFLMGLGSGVNV</sequence>
<dbReference type="GO" id="GO:0016020">
    <property type="term" value="C:membrane"/>
    <property type="evidence" value="ECO:0007669"/>
    <property type="project" value="InterPro"/>
</dbReference>
<protein>
    <submittedName>
        <fullName evidence="2">Multi antimicrobial extrusion protein MatE</fullName>
    </submittedName>
</protein>
<dbReference type="AlphaFoldDB" id="K1UUD4"/>
<keyword evidence="1" id="KW-1133">Transmembrane helix</keyword>
<evidence type="ECO:0000313" key="2">
    <source>
        <dbReference type="EMBL" id="EKC75231.1"/>
    </source>
</evidence>
<accession>K1UUD4</accession>
<dbReference type="GO" id="GO:0015297">
    <property type="term" value="F:antiporter activity"/>
    <property type="evidence" value="ECO:0007669"/>
    <property type="project" value="InterPro"/>
</dbReference>
<name>K1UUD4_9ZZZZ</name>
<feature type="transmembrane region" description="Helical" evidence="1">
    <location>
        <begin position="21"/>
        <end position="44"/>
    </location>
</feature>
<organism evidence="2">
    <name type="scientific">human gut metagenome</name>
    <dbReference type="NCBI Taxonomy" id="408170"/>
    <lineage>
        <taxon>unclassified sequences</taxon>
        <taxon>metagenomes</taxon>
        <taxon>organismal metagenomes</taxon>
    </lineage>
</organism>
<feature type="non-terminal residue" evidence="2">
    <location>
        <position position="78"/>
    </location>
</feature>
<keyword evidence="1" id="KW-0812">Transmembrane</keyword>
<dbReference type="InterPro" id="IPR002528">
    <property type="entry name" value="MATE_fam"/>
</dbReference>
<comment type="caution">
    <text evidence="2">The sequence shown here is derived from an EMBL/GenBank/DDBJ whole genome shotgun (WGS) entry which is preliminary data.</text>
</comment>
<dbReference type="GO" id="GO:0042910">
    <property type="term" value="F:xenobiotic transmembrane transporter activity"/>
    <property type="evidence" value="ECO:0007669"/>
    <property type="project" value="InterPro"/>
</dbReference>
<reference evidence="2" key="1">
    <citation type="journal article" date="2013" name="Environ. Microbiol.">
        <title>Microbiota from the distal guts of lean and obese adolescents exhibit partial functional redundancy besides clear differences in community structure.</title>
        <authorList>
            <person name="Ferrer M."/>
            <person name="Ruiz A."/>
            <person name="Lanza F."/>
            <person name="Haange S.B."/>
            <person name="Oberbach A."/>
            <person name="Till H."/>
            <person name="Bargiela R."/>
            <person name="Campoy C."/>
            <person name="Segura M.T."/>
            <person name="Richter M."/>
            <person name="von Bergen M."/>
            <person name="Seifert J."/>
            <person name="Suarez A."/>
        </authorList>
    </citation>
    <scope>NUCLEOTIDE SEQUENCE</scope>
</reference>
<evidence type="ECO:0000256" key="1">
    <source>
        <dbReference type="SAM" id="Phobius"/>
    </source>
</evidence>